<accession>A0A2W7IFU4</accession>
<keyword evidence="2" id="KW-0540">Nuclease</keyword>
<dbReference type="InterPro" id="IPR013527">
    <property type="entry name" value="YicC-like_N"/>
</dbReference>
<dbReference type="PANTHER" id="PTHR30636:SF3">
    <property type="entry name" value="UPF0701 PROTEIN YICC"/>
    <property type="match status" value="1"/>
</dbReference>
<evidence type="ECO:0000313" key="8">
    <source>
        <dbReference type="EMBL" id="PZW43985.1"/>
    </source>
</evidence>
<evidence type="ECO:0000259" key="6">
    <source>
        <dbReference type="Pfam" id="PF03755"/>
    </source>
</evidence>
<evidence type="ECO:0000313" key="9">
    <source>
        <dbReference type="Proteomes" id="UP000249542"/>
    </source>
</evidence>
<evidence type="ECO:0000256" key="4">
    <source>
        <dbReference type="ARBA" id="ARBA00022801"/>
    </source>
</evidence>
<reference evidence="8 9" key="1">
    <citation type="submission" date="2018-06" db="EMBL/GenBank/DDBJ databases">
        <title>Genomic Encyclopedia of Archaeal and Bacterial Type Strains, Phase II (KMG-II): from individual species to whole genera.</title>
        <authorList>
            <person name="Goeker M."/>
        </authorList>
    </citation>
    <scope>NUCLEOTIDE SEQUENCE [LARGE SCALE GENOMIC DNA]</scope>
    <source>
        <strain evidence="8 9">DSM 15361</strain>
    </source>
</reference>
<dbReference type="NCBIfam" id="TIGR00255">
    <property type="entry name" value="YicC/YloC family endoribonuclease"/>
    <property type="match status" value="1"/>
</dbReference>
<evidence type="ECO:0000256" key="2">
    <source>
        <dbReference type="ARBA" id="ARBA00022722"/>
    </source>
</evidence>
<evidence type="ECO:0000259" key="7">
    <source>
        <dbReference type="Pfam" id="PF08340"/>
    </source>
</evidence>
<comment type="cofactor">
    <cofactor evidence="1">
        <name>a divalent metal cation</name>
        <dbReference type="ChEBI" id="CHEBI:60240"/>
    </cofactor>
</comment>
<dbReference type="GO" id="GO:0004521">
    <property type="term" value="F:RNA endonuclease activity"/>
    <property type="evidence" value="ECO:0007669"/>
    <property type="project" value="InterPro"/>
</dbReference>
<dbReference type="Pfam" id="PF03755">
    <property type="entry name" value="YicC-like_N"/>
    <property type="match status" value="1"/>
</dbReference>
<organism evidence="8 9">
    <name type="scientific">Mesonia algae</name>
    <dbReference type="NCBI Taxonomy" id="213248"/>
    <lineage>
        <taxon>Bacteria</taxon>
        <taxon>Pseudomonadati</taxon>
        <taxon>Bacteroidota</taxon>
        <taxon>Flavobacteriia</taxon>
        <taxon>Flavobacteriales</taxon>
        <taxon>Flavobacteriaceae</taxon>
        <taxon>Mesonia</taxon>
    </lineage>
</organism>
<comment type="similarity">
    <text evidence="5">Belongs to the YicC/YloC family.</text>
</comment>
<comment type="caution">
    <text evidence="8">The sequence shown here is derived from an EMBL/GenBank/DDBJ whole genome shotgun (WGS) entry which is preliminary data.</text>
</comment>
<name>A0A2W7IFU4_9FLAO</name>
<dbReference type="InterPro" id="IPR013551">
    <property type="entry name" value="YicC-like_C"/>
</dbReference>
<protein>
    <submittedName>
        <fullName evidence="8">Uncharacterized protein (TIGR00255 family)</fullName>
    </submittedName>
</protein>
<dbReference type="GO" id="GO:0016787">
    <property type="term" value="F:hydrolase activity"/>
    <property type="evidence" value="ECO:0007669"/>
    <property type="project" value="UniProtKB-KW"/>
</dbReference>
<evidence type="ECO:0000256" key="1">
    <source>
        <dbReference type="ARBA" id="ARBA00001968"/>
    </source>
</evidence>
<evidence type="ECO:0000256" key="3">
    <source>
        <dbReference type="ARBA" id="ARBA00022759"/>
    </source>
</evidence>
<keyword evidence="9" id="KW-1185">Reference proteome</keyword>
<keyword evidence="3" id="KW-0255">Endonuclease</keyword>
<dbReference type="Proteomes" id="UP000249542">
    <property type="component" value="Unassembled WGS sequence"/>
</dbReference>
<dbReference type="PANTHER" id="PTHR30636">
    <property type="entry name" value="UPF0701 PROTEIN YICC"/>
    <property type="match status" value="1"/>
</dbReference>
<dbReference type="Pfam" id="PF08340">
    <property type="entry name" value="YicC-like_C"/>
    <property type="match status" value="1"/>
</dbReference>
<dbReference type="RefSeq" id="WP_111539662.1">
    <property type="nucleotide sequence ID" value="NZ_QKYV01000001.1"/>
</dbReference>
<keyword evidence="4" id="KW-0378">Hydrolase</keyword>
<dbReference type="EMBL" id="QKYV01000001">
    <property type="protein sequence ID" value="PZW43985.1"/>
    <property type="molecule type" value="Genomic_DNA"/>
</dbReference>
<gene>
    <name evidence="8" type="ORF">LX95_00314</name>
</gene>
<feature type="domain" description="Endoribonuclease YicC-like N-terminal" evidence="6">
    <location>
        <begin position="2"/>
        <end position="154"/>
    </location>
</feature>
<dbReference type="InterPro" id="IPR005229">
    <property type="entry name" value="YicC/YloC-like"/>
</dbReference>
<dbReference type="AlphaFoldDB" id="A0A2W7IFU4"/>
<feature type="domain" description="Endoribonuclease YicC-like C-terminal" evidence="7">
    <location>
        <begin position="174"/>
        <end position="287"/>
    </location>
</feature>
<proteinExistence type="inferred from homology"/>
<sequence length="288" mass="33171">MIQSMTGFGKHMVELPNKKITIEIKTLNSKNLDLNTRMPSQYREKELSLRNKISKELQRGKVDFSLYAEVTGEETSASINKVVVKNYIEQLKSIPETGTKDDVELLKMAIRLPDALKTEREEIDENEFAAIEKGVEMALQEVTQFRLDEGKVLEQDFVLRINNIKGILAEIIAIDPERVEAVKERLRKGIADLKENVDENRFEQELVYYIEKYDITEEKIRLDNHLSYFTESLNSNDSNGKKLGFIGQEIGREINTIGSKSNYAPMQKLVVQMKDELEKIKEQLLNVL</sequence>
<evidence type="ECO:0000256" key="5">
    <source>
        <dbReference type="ARBA" id="ARBA00035648"/>
    </source>
</evidence>